<dbReference type="AlphaFoldDB" id="A0A4R7W8B9"/>
<comment type="caution">
    <text evidence="2">The sequence shown here is derived from an EMBL/GenBank/DDBJ whole genome shotgun (WGS) entry which is preliminary data.</text>
</comment>
<dbReference type="InterPro" id="IPR024983">
    <property type="entry name" value="CHAT_dom"/>
</dbReference>
<reference evidence="2 3" key="1">
    <citation type="submission" date="2019-03" db="EMBL/GenBank/DDBJ databases">
        <title>Genomic Encyclopedia of Archaeal and Bacterial Type Strains, Phase II (KMG-II): from individual species to whole genera.</title>
        <authorList>
            <person name="Goeker M."/>
        </authorList>
    </citation>
    <scope>NUCLEOTIDE SEQUENCE [LARGE SCALE GENOMIC DNA]</scope>
    <source>
        <strain evidence="2 3">DSM 45499</strain>
    </source>
</reference>
<dbReference type="RefSeq" id="WP_133901151.1">
    <property type="nucleotide sequence ID" value="NZ_SOCP01000001.1"/>
</dbReference>
<dbReference type="Proteomes" id="UP000294927">
    <property type="component" value="Unassembled WGS sequence"/>
</dbReference>
<proteinExistence type="predicted"/>
<dbReference type="Pfam" id="PF12770">
    <property type="entry name" value="CHAT"/>
    <property type="match status" value="1"/>
</dbReference>
<keyword evidence="3" id="KW-1185">Reference proteome</keyword>
<accession>A0A4R7W8B9</accession>
<organism evidence="2 3">
    <name type="scientific">Actinophytocola oryzae</name>
    <dbReference type="NCBI Taxonomy" id="502181"/>
    <lineage>
        <taxon>Bacteria</taxon>
        <taxon>Bacillati</taxon>
        <taxon>Actinomycetota</taxon>
        <taxon>Actinomycetes</taxon>
        <taxon>Pseudonocardiales</taxon>
        <taxon>Pseudonocardiaceae</taxon>
    </lineage>
</organism>
<evidence type="ECO:0000259" key="1">
    <source>
        <dbReference type="Pfam" id="PF12770"/>
    </source>
</evidence>
<evidence type="ECO:0000313" key="3">
    <source>
        <dbReference type="Proteomes" id="UP000294927"/>
    </source>
</evidence>
<evidence type="ECO:0000313" key="2">
    <source>
        <dbReference type="EMBL" id="TDV57947.1"/>
    </source>
</evidence>
<name>A0A4R7W8B9_9PSEU</name>
<sequence length="793" mass="85643">MSIDAQAVIDEALALVADVRGSHDLDRVVRAEVDDLLRSLHAIVDDSSSRLRASHALGWLYWLRYSASGRSDQPALERSTASFAVCFRHEDWREDGLPHLLLEELVEEIEPYVEEILDTEQTGVADGGSVDRAVVLCGRIVAHMPTNGPGYVTWLPRLSRALLRRSAMTGSQRDMDEAVRHAERAVEVGSVYDIQMADILIQAGNARAARYRQGGTPDPGDRDRGVAHYEAVLGLRALPARDRIRARAAAATLVADSEPRRAAELAGAAVGELPLLATRHFDLSEREGRIGEFAGLTRQAAALLLSAYGGRAGESALALLELGRCVNMGGEFSVRSDLGRLSAAHPGLAGRLNDLRDRLDQATVVGAKDETALRRQQDERGRDVAALDAVMAEIRSRPDFESFGLPPTMKALRAEAAHGPVVVLTSSSLRSDAIVLSARETTTVPLPDCAEGDLRARAREFRTCLRRILTVEQDSPEHQRLQGVLRDLLGWLWDCVAAPVLRLPVFRADDTTSRPPHVRWIACGAFSFLPIHAAGHYETGRFTHPASNGSTRDNVADRVISSYAPSIVALRHGRAQVGSRDAVAWKALRSLVVAVPDASDGASPLPQVGEEAGELVRQLPGVTLLTTVGAARENRPTKANVLAWLRSSAIAHFACHGYSDSSDPSRSGLVLEDHSTDPLTVSDVMSIAIDTGELAYLSACDTAFTGNETLEDEAIHLASAFQLAGFPRVVGTLWAIRDRTAAAVVGSFYDALGVSGEPDLSTSAHALHTAVLSIRDRHPERPDIWAPFIHIGI</sequence>
<protein>
    <submittedName>
        <fullName evidence="2">CHAT domain-containing protein</fullName>
    </submittedName>
</protein>
<feature type="domain" description="CHAT" evidence="1">
    <location>
        <begin position="487"/>
        <end position="792"/>
    </location>
</feature>
<dbReference type="EMBL" id="SOCP01000001">
    <property type="protein sequence ID" value="TDV57947.1"/>
    <property type="molecule type" value="Genomic_DNA"/>
</dbReference>
<gene>
    <name evidence="2" type="ORF">CLV71_101821</name>
</gene>
<dbReference type="OrthoDB" id="3206999at2"/>